<evidence type="ECO:0000256" key="1">
    <source>
        <dbReference type="SAM" id="MobiDB-lite"/>
    </source>
</evidence>
<gene>
    <name evidence="2" type="ORF">BWR60_14485</name>
</gene>
<feature type="compositionally biased region" description="Basic and acidic residues" evidence="1">
    <location>
        <begin position="71"/>
        <end position="83"/>
    </location>
</feature>
<keyword evidence="3" id="KW-1185">Reference proteome</keyword>
<dbReference type="EMBL" id="NHON01000024">
    <property type="protein sequence ID" value="OWJ66387.1"/>
    <property type="molecule type" value="Genomic_DNA"/>
</dbReference>
<sequence>MQRDGAPDAEEQAAEAGLRFPGAVEIAGRHAQGLEAAGQFQRALHQLGQHRGLARGGHGGNLPLLPVQPGPERDGAADAEKQAAEAALGPAGAVEIAGREGSESLGLDGAGHLQGKLRQRGQHLDLPGSLLRGRRSGGRSFGCDGIDHP</sequence>
<dbReference type="Proteomes" id="UP000196655">
    <property type="component" value="Unassembled WGS sequence"/>
</dbReference>
<organism evidence="2 3">
    <name type="scientific">Inquilinus limosus</name>
    <dbReference type="NCBI Taxonomy" id="171674"/>
    <lineage>
        <taxon>Bacteria</taxon>
        <taxon>Pseudomonadati</taxon>
        <taxon>Pseudomonadota</taxon>
        <taxon>Alphaproteobacteria</taxon>
        <taxon>Rhodospirillales</taxon>
        <taxon>Rhodospirillaceae</taxon>
        <taxon>Inquilinus</taxon>
    </lineage>
</organism>
<proteinExistence type="predicted"/>
<evidence type="ECO:0000313" key="3">
    <source>
        <dbReference type="Proteomes" id="UP000196655"/>
    </source>
</evidence>
<evidence type="ECO:0000313" key="2">
    <source>
        <dbReference type="EMBL" id="OWJ66387.1"/>
    </source>
</evidence>
<feature type="region of interest" description="Disordered" evidence="1">
    <location>
        <begin position="48"/>
        <end position="149"/>
    </location>
</feature>
<dbReference type="AlphaFoldDB" id="A0A211ZMQ4"/>
<comment type="caution">
    <text evidence="2">The sequence shown here is derived from an EMBL/GenBank/DDBJ whole genome shotgun (WGS) entry which is preliminary data.</text>
</comment>
<accession>A0A211ZMQ4</accession>
<reference evidence="3" key="1">
    <citation type="submission" date="2017-05" db="EMBL/GenBank/DDBJ databases">
        <authorList>
            <person name="Macchi M."/>
            <person name="Festa S."/>
            <person name="Coppotelli B.M."/>
            <person name="Morelli I.S."/>
        </authorList>
    </citation>
    <scope>NUCLEOTIDE SEQUENCE [LARGE SCALE GENOMIC DNA]</scope>
    <source>
        <strain evidence="3">I</strain>
    </source>
</reference>
<name>A0A211ZMQ4_9PROT</name>
<protein>
    <submittedName>
        <fullName evidence="2">Uncharacterized protein</fullName>
    </submittedName>
</protein>
<feature type="compositionally biased region" description="Low complexity" evidence="1">
    <location>
        <begin position="84"/>
        <end position="95"/>
    </location>
</feature>